<dbReference type="NCBIfam" id="NF004885">
    <property type="entry name" value="PRK06246.1"/>
    <property type="match status" value="1"/>
</dbReference>
<dbReference type="InterPro" id="IPR004646">
    <property type="entry name" value="Fe-S_hydro-lyase_TtdA-typ_cat"/>
</dbReference>
<feature type="domain" description="Fe-S hydro-lyase tartrate dehydratase alpha-type catalytic" evidence="7">
    <location>
        <begin position="11"/>
        <end position="277"/>
    </location>
</feature>
<evidence type="ECO:0000256" key="5">
    <source>
        <dbReference type="ARBA" id="ARBA00023014"/>
    </source>
</evidence>
<dbReference type="GO" id="GO:0004333">
    <property type="term" value="F:fumarate hydratase activity"/>
    <property type="evidence" value="ECO:0007669"/>
    <property type="project" value="UniProtKB-EC"/>
</dbReference>
<gene>
    <name evidence="8" type="ORF">H6X83_03030</name>
</gene>
<dbReference type="RefSeq" id="WP_212507703.1">
    <property type="nucleotide sequence ID" value="NZ_CP060696.1"/>
</dbReference>
<keyword evidence="2" id="KW-0004">4Fe-4S</keyword>
<dbReference type="KEGG" id="caml:H6X83_03030"/>
<evidence type="ECO:0000259" key="7">
    <source>
        <dbReference type="Pfam" id="PF05681"/>
    </source>
</evidence>
<keyword evidence="6 8" id="KW-0456">Lyase</keyword>
<evidence type="ECO:0000256" key="4">
    <source>
        <dbReference type="ARBA" id="ARBA00023004"/>
    </source>
</evidence>
<evidence type="ECO:0000256" key="2">
    <source>
        <dbReference type="ARBA" id="ARBA00022485"/>
    </source>
</evidence>
<organism evidence="8 9">
    <name type="scientific">Caproicibacterium amylolyticum</name>
    <dbReference type="NCBI Taxonomy" id="2766537"/>
    <lineage>
        <taxon>Bacteria</taxon>
        <taxon>Bacillati</taxon>
        <taxon>Bacillota</taxon>
        <taxon>Clostridia</taxon>
        <taxon>Eubacteriales</taxon>
        <taxon>Oscillospiraceae</taxon>
        <taxon>Caproicibacterium</taxon>
    </lineage>
</organism>
<keyword evidence="3" id="KW-0479">Metal-binding</keyword>
<dbReference type="EC" id="4.2.1.2" evidence="8"/>
<evidence type="ECO:0000256" key="3">
    <source>
        <dbReference type="ARBA" id="ARBA00022723"/>
    </source>
</evidence>
<dbReference type="Pfam" id="PF05681">
    <property type="entry name" value="Fumerase"/>
    <property type="match status" value="1"/>
</dbReference>
<proteinExistence type="inferred from homology"/>
<sequence>MRELDAQQITNTVARLCIEANRKLPQDLEACIHCKAETETSPLGKGILQDLCANMDAAAKLEIPVCQDTGMAVVFAEVGQEVHISGSFEDAVNRGVSKGYTEGLLRCSVAADPIRRGNTGDNTPAVLHTRLVPGDKIRLTVAPKGFGSENMSRLKMLTPAASEQDIIDFVVDTMRQAGSNPCPPVVLGVGIGGDFEKCAELAKQALCRPVSEKNADPYYAELEQKMLDAVNALHIGPQGFGGDVTCLTLAIEQYPTHIAGLPVAVNVGCHVTRHASAAL</sequence>
<dbReference type="PANTHER" id="PTHR30389">
    <property type="entry name" value="FUMARATE HYDRATASE-RELATED"/>
    <property type="match status" value="1"/>
</dbReference>
<dbReference type="InterPro" id="IPR051208">
    <property type="entry name" value="Class-I_Fumarase/Tartrate_DH"/>
</dbReference>
<keyword evidence="9" id="KW-1185">Reference proteome</keyword>
<evidence type="ECO:0000256" key="6">
    <source>
        <dbReference type="ARBA" id="ARBA00023239"/>
    </source>
</evidence>
<accession>A0A7G9WIX5</accession>
<dbReference type="Proteomes" id="UP000516046">
    <property type="component" value="Chromosome"/>
</dbReference>
<name>A0A7G9WIX5_9FIRM</name>
<dbReference type="PANTHER" id="PTHR30389:SF17">
    <property type="entry name" value="L(+)-TARTRATE DEHYDRATASE SUBUNIT ALPHA-RELATED"/>
    <property type="match status" value="1"/>
</dbReference>
<dbReference type="GO" id="GO:0051539">
    <property type="term" value="F:4 iron, 4 sulfur cluster binding"/>
    <property type="evidence" value="ECO:0007669"/>
    <property type="project" value="UniProtKB-KW"/>
</dbReference>
<keyword evidence="4" id="KW-0408">Iron</keyword>
<evidence type="ECO:0000256" key="1">
    <source>
        <dbReference type="ARBA" id="ARBA00008876"/>
    </source>
</evidence>
<reference evidence="8 9" key="1">
    <citation type="submission" date="2020-08" db="EMBL/GenBank/DDBJ databases">
        <authorList>
            <person name="Ren C."/>
            <person name="Gu Y."/>
            <person name="Xu Y."/>
        </authorList>
    </citation>
    <scope>NUCLEOTIDE SEQUENCE [LARGE SCALE GENOMIC DNA]</scope>
    <source>
        <strain evidence="8 9">LBM18003</strain>
    </source>
</reference>
<dbReference type="GO" id="GO:0046872">
    <property type="term" value="F:metal ion binding"/>
    <property type="evidence" value="ECO:0007669"/>
    <property type="project" value="UniProtKB-KW"/>
</dbReference>
<protein>
    <submittedName>
        <fullName evidence="8">Fumarate hydratase</fullName>
        <ecNumber evidence="8">4.2.1.2</ecNumber>
    </submittedName>
</protein>
<evidence type="ECO:0000313" key="8">
    <source>
        <dbReference type="EMBL" id="QNO18637.1"/>
    </source>
</evidence>
<dbReference type="AlphaFoldDB" id="A0A7G9WIX5"/>
<dbReference type="NCBIfam" id="TIGR00722">
    <property type="entry name" value="ttdA_fumA_fumB"/>
    <property type="match status" value="1"/>
</dbReference>
<comment type="similarity">
    <text evidence="1">Belongs to the class-I fumarase family.</text>
</comment>
<keyword evidence="5" id="KW-0411">Iron-sulfur</keyword>
<dbReference type="EMBL" id="CP060696">
    <property type="protein sequence ID" value="QNO18637.1"/>
    <property type="molecule type" value="Genomic_DNA"/>
</dbReference>
<evidence type="ECO:0000313" key="9">
    <source>
        <dbReference type="Proteomes" id="UP000516046"/>
    </source>
</evidence>